<organism evidence="7 8">
    <name type="scientific">Evansella vedderi</name>
    <dbReference type="NCBI Taxonomy" id="38282"/>
    <lineage>
        <taxon>Bacteria</taxon>
        <taxon>Bacillati</taxon>
        <taxon>Bacillota</taxon>
        <taxon>Bacilli</taxon>
        <taxon>Bacillales</taxon>
        <taxon>Bacillaceae</taxon>
        <taxon>Evansella</taxon>
    </lineage>
</organism>
<evidence type="ECO:0000256" key="1">
    <source>
        <dbReference type="ARBA" id="ARBA00004308"/>
    </source>
</evidence>
<accession>A0ABT9ZVQ1</accession>
<protein>
    <submittedName>
        <fullName evidence="7">Uncharacterized membrane protein YheB (UPF0754 family)</fullName>
    </submittedName>
</protein>
<evidence type="ECO:0000256" key="4">
    <source>
        <dbReference type="ARBA" id="ARBA00022989"/>
    </source>
</evidence>
<reference evidence="7 8" key="1">
    <citation type="submission" date="2023-07" db="EMBL/GenBank/DDBJ databases">
        <title>Genomic Encyclopedia of Type Strains, Phase IV (KMG-IV): sequencing the most valuable type-strain genomes for metagenomic binning, comparative biology and taxonomic classification.</title>
        <authorList>
            <person name="Goeker M."/>
        </authorList>
    </citation>
    <scope>NUCLEOTIDE SEQUENCE [LARGE SCALE GENOMIC DNA]</scope>
    <source>
        <strain evidence="7 8">DSM 9768</strain>
    </source>
</reference>
<dbReference type="Pfam" id="PF04286">
    <property type="entry name" value="DUF445"/>
    <property type="match status" value="1"/>
</dbReference>
<keyword evidence="3 6" id="KW-0812">Transmembrane</keyword>
<comment type="caution">
    <text evidence="7">The sequence shown here is derived from an EMBL/GenBank/DDBJ whole genome shotgun (WGS) entry which is preliminary data.</text>
</comment>
<evidence type="ECO:0000313" key="8">
    <source>
        <dbReference type="Proteomes" id="UP001230005"/>
    </source>
</evidence>
<dbReference type="PANTHER" id="PTHR35791">
    <property type="entry name" value="UPF0754 MEMBRANE PROTEIN YHEB"/>
    <property type="match status" value="1"/>
</dbReference>
<evidence type="ECO:0000256" key="5">
    <source>
        <dbReference type="ARBA" id="ARBA00023136"/>
    </source>
</evidence>
<evidence type="ECO:0000256" key="3">
    <source>
        <dbReference type="ARBA" id="ARBA00022692"/>
    </source>
</evidence>
<dbReference type="EMBL" id="JAUSUG010000005">
    <property type="protein sequence ID" value="MDQ0254200.1"/>
    <property type="molecule type" value="Genomic_DNA"/>
</dbReference>
<dbReference type="RefSeq" id="WP_307323811.1">
    <property type="nucleotide sequence ID" value="NZ_JAUSUG010000005.1"/>
</dbReference>
<proteinExistence type="inferred from homology"/>
<comment type="similarity">
    <text evidence="2">Belongs to the UPF0754 family.</text>
</comment>
<evidence type="ECO:0000256" key="2">
    <source>
        <dbReference type="ARBA" id="ARBA00008053"/>
    </source>
</evidence>
<feature type="transmembrane region" description="Helical" evidence="6">
    <location>
        <begin position="6"/>
        <end position="27"/>
    </location>
</feature>
<comment type="subcellular location">
    <subcellularLocation>
        <location evidence="1">Endomembrane system</location>
    </subcellularLocation>
</comment>
<keyword evidence="5 6" id="KW-0472">Membrane</keyword>
<evidence type="ECO:0000313" key="7">
    <source>
        <dbReference type="EMBL" id="MDQ0254200.1"/>
    </source>
</evidence>
<evidence type="ECO:0000256" key="6">
    <source>
        <dbReference type="SAM" id="Phobius"/>
    </source>
</evidence>
<gene>
    <name evidence="7" type="ORF">J2S74_001575</name>
</gene>
<dbReference type="Proteomes" id="UP001230005">
    <property type="component" value="Unassembled WGS sequence"/>
</dbReference>
<keyword evidence="8" id="KW-1185">Reference proteome</keyword>
<sequence length="380" mass="43294">MEFQFLWIAILIVIGSFVGGGTNIIAIRMLFRPHGVIYVGPYKLPFTPGLIPKRREQIAAQLGKMVEEHLVTPEGIAQKIFHQPFIEELSNRAKGMLHSFLNQELTVDDWLREHVGGQWSTMDAREKLEADLRNKIWSLVKDKENDRIVELLPQEWKEKIEGKIPVVSKKILNKGVEYLESPEGEEQMDRMVTQFFASKGNMGGLLGRMIQRVSPTSIISNELTKLLQDVRTEEMINNLLQKEWNAILEKTPSNFISRTVVGEKINGFVKVVVDETPIIGEWEQPLNKWAIRYEEIIVNSFLPIITESVTQLVQKHLKTAMKHLGIQDIVRKQINSFPLQRLEAMLLSIAGRELKMIALLGAMIGGLIGLLQGIIIFIFI</sequence>
<dbReference type="InterPro" id="IPR007383">
    <property type="entry name" value="DUF445"/>
</dbReference>
<feature type="transmembrane region" description="Helical" evidence="6">
    <location>
        <begin position="357"/>
        <end position="379"/>
    </location>
</feature>
<dbReference type="PANTHER" id="PTHR35791:SF1">
    <property type="entry name" value="UPF0754 MEMBRANE PROTEIN YHEB"/>
    <property type="match status" value="1"/>
</dbReference>
<keyword evidence="4 6" id="KW-1133">Transmembrane helix</keyword>
<name>A0ABT9ZVQ1_9BACI</name>